<evidence type="ECO:0000313" key="1">
    <source>
        <dbReference type="EMBL" id="CAI9934806.1"/>
    </source>
</evidence>
<organism evidence="2">
    <name type="scientific">Hexamita inflata</name>
    <dbReference type="NCBI Taxonomy" id="28002"/>
    <lineage>
        <taxon>Eukaryota</taxon>
        <taxon>Metamonada</taxon>
        <taxon>Diplomonadida</taxon>
        <taxon>Hexamitidae</taxon>
        <taxon>Hexamitinae</taxon>
        <taxon>Hexamita</taxon>
    </lineage>
</organism>
<evidence type="ECO:0000313" key="4">
    <source>
        <dbReference type="EMBL" id="CAL6080683.1"/>
    </source>
</evidence>
<comment type="caution">
    <text evidence="2">The sequence shown here is derived from an EMBL/GenBank/DDBJ whole genome shotgun (WGS) entry which is preliminary data.</text>
</comment>
<dbReference type="AlphaFoldDB" id="A0AA86RA85"/>
<dbReference type="EMBL" id="CAXDID020000348">
    <property type="protein sequence ID" value="CAL6080683.1"/>
    <property type="molecule type" value="Genomic_DNA"/>
</dbReference>
<gene>
    <name evidence="1" type="ORF">HINF_LOCUS22451</name>
    <name evidence="3" type="ORF">HINF_LOCUS59289</name>
    <name evidence="4" type="ORF">HINF_LOCUS59982</name>
    <name evidence="2" type="ORF">HINF_LOCUS60057</name>
</gene>
<accession>A0AA86RA85</accession>
<proteinExistence type="predicted"/>
<dbReference type="EMBL" id="CATOUU010001109">
    <property type="protein sequence ID" value="CAI9972412.1"/>
    <property type="molecule type" value="Genomic_DNA"/>
</dbReference>
<evidence type="ECO:0000313" key="3">
    <source>
        <dbReference type="EMBL" id="CAL6079240.1"/>
    </source>
</evidence>
<dbReference type="Proteomes" id="UP001642409">
    <property type="component" value="Unassembled WGS sequence"/>
</dbReference>
<name>A0AA86RA85_9EUKA</name>
<evidence type="ECO:0000313" key="5">
    <source>
        <dbReference type="Proteomes" id="UP001642409"/>
    </source>
</evidence>
<dbReference type="EMBL" id="CAXDID020000339">
    <property type="protein sequence ID" value="CAL6079240.1"/>
    <property type="molecule type" value="Genomic_DNA"/>
</dbReference>
<protein>
    <submittedName>
        <fullName evidence="3">Hypothetical_protein</fullName>
    </submittedName>
</protein>
<dbReference type="EMBL" id="CATOUU010000589">
    <property type="protein sequence ID" value="CAI9934806.1"/>
    <property type="molecule type" value="Genomic_DNA"/>
</dbReference>
<reference evidence="2" key="1">
    <citation type="submission" date="2023-06" db="EMBL/GenBank/DDBJ databases">
        <authorList>
            <person name="Kurt Z."/>
        </authorList>
    </citation>
    <scope>NUCLEOTIDE SEQUENCE</scope>
</reference>
<keyword evidence="5" id="KW-1185">Reference proteome</keyword>
<sequence>MFKQYDQLSLEMFQKEHINILAKDEKNPTPFILWLLAYPFCLSQVDMEFILLQRLLVFDLFLMTRILKRFKVHSVNKEKITQNRVTNTDQIPAFDETWVTHCIVSVSNLLNLIKNHQHLSIHNQSSQILEHMFGFIRTKGVKYVIIDQQLIISLESTILKLKQKDTGNRQLLKSRNFQPYVKLNVNNCMNLIIVESYLYSDLLIQTKNQIQNSLMQLFVISRRFGNMQNRLFKQKALLMITSHGRMNLIEYPTVINKTGKTDVSWKILYEKLRKFLLPIFYKFCQLYHSILFIKYQFNPVSGFLTVKTTPSQPSKNYIYFNNTARQVYIVFWSVNINLVIYVVQLKLQAYFEAYYFEVNYKILKRLERTT</sequence>
<reference evidence="3 5" key="2">
    <citation type="submission" date="2024-07" db="EMBL/GenBank/DDBJ databases">
        <authorList>
            <person name="Akdeniz Z."/>
        </authorList>
    </citation>
    <scope>NUCLEOTIDE SEQUENCE [LARGE SCALE GENOMIC DNA]</scope>
</reference>
<evidence type="ECO:0000313" key="2">
    <source>
        <dbReference type="EMBL" id="CAI9972412.1"/>
    </source>
</evidence>